<proteinExistence type="predicted"/>
<organism evidence="1 2">
    <name type="scientific">Vespula pensylvanica</name>
    <name type="common">Western yellow jacket</name>
    <name type="synonym">Wasp</name>
    <dbReference type="NCBI Taxonomy" id="30213"/>
    <lineage>
        <taxon>Eukaryota</taxon>
        <taxon>Metazoa</taxon>
        <taxon>Ecdysozoa</taxon>
        <taxon>Arthropoda</taxon>
        <taxon>Hexapoda</taxon>
        <taxon>Insecta</taxon>
        <taxon>Pterygota</taxon>
        <taxon>Neoptera</taxon>
        <taxon>Endopterygota</taxon>
        <taxon>Hymenoptera</taxon>
        <taxon>Apocrita</taxon>
        <taxon>Aculeata</taxon>
        <taxon>Vespoidea</taxon>
        <taxon>Vespidae</taxon>
        <taxon>Vespinae</taxon>
        <taxon>Vespula</taxon>
    </lineage>
</organism>
<accession>A0A834P2N3</accession>
<name>A0A834P2N3_VESPE</name>
<evidence type="ECO:0000313" key="1">
    <source>
        <dbReference type="EMBL" id="KAF7425690.1"/>
    </source>
</evidence>
<comment type="caution">
    <text evidence="1">The sequence shown here is derived from an EMBL/GenBank/DDBJ whole genome shotgun (WGS) entry which is preliminary data.</text>
</comment>
<reference evidence="1" key="1">
    <citation type="journal article" date="2020" name="G3 (Bethesda)">
        <title>High-Quality Assemblies for Three Invasive Social Wasps from the &lt;i&gt;Vespula&lt;/i&gt; Genus.</title>
        <authorList>
            <person name="Harrop T.W.R."/>
            <person name="Guhlin J."/>
            <person name="McLaughlin G.M."/>
            <person name="Permina E."/>
            <person name="Stockwell P."/>
            <person name="Gilligan J."/>
            <person name="Le Lec M.F."/>
            <person name="Gruber M.A.M."/>
            <person name="Quinn O."/>
            <person name="Lovegrove M."/>
            <person name="Duncan E.J."/>
            <person name="Remnant E.J."/>
            <person name="Van Eeckhoven J."/>
            <person name="Graham B."/>
            <person name="Knapp R.A."/>
            <person name="Langford K.W."/>
            <person name="Kronenberg Z."/>
            <person name="Press M.O."/>
            <person name="Eacker S.M."/>
            <person name="Wilson-Rankin E.E."/>
            <person name="Purcell J."/>
            <person name="Lester P.J."/>
            <person name="Dearden P.K."/>
        </authorList>
    </citation>
    <scope>NUCLEOTIDE SEQUENCE</scope>
    <source>
        <strain evidence="1">Volc-1</strain>
    </source>
</reference>
<keyword evidence="2" id="KW-1185">Reference proteome</keyword>
<protein>
    <submittedName>
        <fullName evidence="1">Uncharacterized protein</fullName>
    </submittedName>
</protein>
<sequence length="198" mass="22309">MVKDIRRDVSINWILLKLEKPLARPLAWTKSGSPSRSKRQVTLLFWNPELCGPEIPVEEDVPWESSWMLLSFKSQAAIEGVFMVRFRIVPVTRHNRELVALTLKFLSRVFVFHANIPTVAHWAAHAALCPQTNPETTIDSGKHVAPSGPAACKTSNNWLFLLPVEHGGVRTAEEIYGIVSVQESFCDTSFLPPNLFTY</sequence>
<evidence type="ECO:0000313" key="2">
    <source>
        <dbReference type="Proteomes" id="UP000600918"/>
    </source>
</evidence>
<dbReference type="Proteomes" id="UP000600918">
    <property type="component" value="Unassembled WGS sequence"/>
</dbReference>
<dbReference type="AlphaFoldDB" id="A0A834P2N3"/>
<dbReference type="EMBL" id="JACSDY010000006">
    <property type="protein sequence ID" value="KAF7425690.1"/>
    <property type="molecule type" value="Genomic_DNA"/>
</dbReference>
<gene>
    <name evidence="1" type="ORF">H0235_008128</name>
</gene>